<feature type="domain" description="Peptidase S1" evidence="2">
    <location>
        <begin position="194"/>
        <end position="281"/>
    </location>
</feature>
<keyword evidence="1" id="KW-1015">Disulfide bond</keyword>
<dbReference type="PROSITE" id="PS00134">
    <property type="entry name" value="TRYPSIN_HIS"/>
    <property type="match status" value="1"/>
</dbReference>
<gene>
    <name evidence="3" type="ORF">OUZ56_019436</name>
</gene>
<dbReference type="SUPFAM" id="SSF50494">
    <property type="entry name" value="Trypsin-like serine proteases"/>
    <property type="match status" value="1"/>
</dbReference>
<comment type="caution">
    <text evidence="3">The sequence shown here is derived from an EMBL/GenBank/DDBJ whole genome shotgun (WGS) entry which is preliminary data.</text>
</comment>
<dbReference type="InterPro" id="IPR001254">
    <property type="entry name" value="Trypsin_dom"/>
</dbReference>
<proteinExistence type="predicted"/>
<organism evidence="3 4">
    <name type="scientific">Daphnia magna</name>
    <dbReference type="NCBI Taxonomy" id="35525"/>
    <lineage>
        <taxon>Eukaryota</taxon>
        <taxon>Metazoa</taxon>
        <taxon>Ecdysozoa</taxon>
        <taxon>Arthropoda</taxon>
        <taxon>Crustacea</taxon>
        <taxon>Branchiopoda</taxon>
        <taxon>Diplostraca</taxon>
        <taxon>Cladocera</taxon>
        <taxon>Anomopoda</taxon>
        <taxon>Daphniidae</taxon>
        <taxon>Daphnia</taxon>
    </lineage>
</organism>
<evidence type="ECO:0000256" key="1">
    <source>
        <dbReference type="ARBA" id="ARBA00023157"/>
    </source>
</evidence>
<evidence type="ECO:0000313" key="4">
    <source>
        <dbReference type="Proteomes" id="UP001234178"/>
    </source>
</evidence>
<evidence type="ECO:0000313" key="3">
    <source>
        <dbReference type="EMBL" id="KAK4010290.1"/>
    </source>
</evidence>
<dbReference type="InterPro" id="IPR009003">
    <property type="entry name" value="Peptidase_S1_PA"/>
</dbReference>
<evidence type="ECO:0000259" key="2">
    <source>
        <dbReference type="Pfam" id="PF00089"/>
    </source>
</evidence>
<dbReference type="Proteomes" id="UP001234178">
    <property type="component" value="Unassembled WGS sequence"/>
</dbReference>
<keyword evidence="4" id="KW-1185">Reference proteome</keyword>
<dbReference type="InterPro" id="IPR018114">
    <property type="entry name" value="TRYPSIN_HIS"/>
</dbReference>
<name>A0ABQ9ZBK0_9CRUS</name>
<dbReference type="Pfam" id="PF00089">
    <property type="entry name" value="Trypsin"/>
    <property type="match status" value="1"/>
</dbReference>
<dbReference type="Gene3D" id="2.40.10.10">
    <property type="entry name" value="Trypsin-like serine proteases"/>
    <property type="match status" value="1"/>
</dbReference>
<dbReference type="EMBL" id="JAOYFB010000003">
    <property type="protein sequence ID" value="KAK4010290.1"/>
    <property type="molecule type" value="Genomic_DNA"/>
</dbReference>
<reference evidence="3 4" key="1">
    <citation type="journal article" date="2023" name="Nucleic Acids Res.">
        <title>The hologenome of Daphnia magna reveals possible DNA methylation and microbiome-mediated evolution of the host genome.</title>
        <authorList>
            <person name="Chaturvedi A."/>
            <person name="Li X."/>
            <person name="Dhandapani V."/>
            <person name="Marshall H."/>
            <person name="Kissane S."/>
            <person name="Cuenca-Cambronero M."/>
            <person name="Asole G."/>
            <person name="Calvet F."/>
            <person name="Ruiz-Romero M."/>
            <person name="Marangio P."/>
            <person name="Guigo R."/>
            <person name="Rago D."/>
            <person name="Mirbahai L."/>
            <person name="Eastwood N."/>
            <person name="Colbourne J.K."/>
            <person name="Zhou J."/>
            <person name="Mallon E."/>
            <person name="Orsini L."/>
        </authorList>
    </citation>
    <scope>NUCLEOTIDE SEQUENCE [LARGE SCALE GENOMIC DNA]</scope>
    <source>
        <strain evidence="3">LRV0_1</strain>
    </source>
</reference>
<accession>A0ABQ9ZBK0</accession>
<dbReference type="PANTHER" id="PTHR24252:SF7">
    <property type="entry name" value="HYALIN"/>
    <property type="match status" value="1"/>
</dbReference>
<dbReference type="InterPro" id="IPR043504">
    <property type="entry name" value="Peptidase_S1_PA_chymotrypsin"/>
</dbReference>
<sequence length="286" mass="31673">MFRGSDCDAVDQCSIPDTNCENIGIHNYLTPPLESNTDLQHHTQKRYTYAIDNDVNVHKQLKHKLNCFDSIKLTRAKTVGFVKWFLLGKRVHNRLVNLSQKVLYIADEWTVSSVHPVHLVGGAPEHQAFISGLPVIFKSLYLKFGVFRRDAFHLMGLLYLAGLVLSSRIANSNEGICAFIRKHEGKSPAKHLYIVGGTPALRGEFPALGAMRDDSGVLVCGGTLIAPSHVLTAAHCLSGLRPEVVSRYSLIFNSLTWNGGTGSVARTVKRAIIHENWNPVGTFNFQ</sequence>
<dbReference type="PANTHER" id="PTHR24252">
    <property type="entry name" value="ACROSIN-RELATED"/>
    <property type="match status" value="1"/>
</dbReference>
<protein>
    <recommendedName>
        <fullName evidence="2">Peptidase S1 domain-containing protein</fullName>
    </recommendedName>
</protein>